<feature type="chain" id="PRO_5036905495" evidence="1">
    <location>
        <begin position="18"/>
        <end position="103"/>
    </location>
</feature>
<proteinExistence type="predicted"/>
<sequence length="103" mass="11250">MGSKFLSLLFVIAIANAQIFDNDPWYTWNVGKGAAGSSSVMGYPFDGPIERLGARAYRYATTSFKVTDCNTFCHYYYGRGGSCQRTYGGDCSTYCGCGATCYC</sequence>
<protein>
    <submittedName>
        <fullName evidence="3">Uncharacterized protein</fullName>
    </submittedName>
</protein>
<dbReference type="AlphaFoldDB" id="A0A914CFJ0"/>
<organism evidence="2 3">
    <name type="scientific">Acrobeloides nanus</name>
    <dbReference type="NCBI Taxonomy" id="290746"/>
    <lineage>
        <taxon>Eukaryota</taxon>
        <taxon>Metazoa</taxon>
        <taxon>Ecdysozoa</taxon>
        <taxon>Nematoda</taxon>
        <taxon>Chromadorea</taxon>
        <taxon>Rhabditida</taxon>
        <taxon>Tylenchina</taxon>
        <taxon>Cephalobomorpha</taxon>
        <taxon>Cephaloboidea</taxon>
        <taxon>Cephalobidae</taxon>
        <taxon>Acrobeloides</taxon>
    </lineage>
</organism>
<keyword evidence="2" id="KW-1185">Reference proteome</keyword>
<dbReference type="Proteomes" id="UP000887540">
    <property type="component" value="Unplaced"/>
</dbReference>
<feature type="signal peptide" evidence="1">
    <location>
        <begin position="1"/>
        <end position="17"/>
    </location>
</feature>
<evidence type="ECO:0000313" key="2">
    <source>
        <dbReference type="Proteomes" id="UP000887540"/>
    </source>
</evidence>
<name>A0A914CFJ0_9BILA</name>
<keyword evidence="1" id="KW-0732">Signal</keyword>
<reference evidence="3" key="1">
    <citation type="submission" date="2022-11" db="UniProtKB">
        <authorList>
            <consortium name="WormBaseParasite"/>
        </authorList>
    </citation>
    <scope>IDENTIFICATION</scope>
</reference>
<evidence type="ECO:0000313" key="3">
    <source>
        <dbReference type="WBParaSite" id="ACRNAN_scaffold10198.g24671.t1"/>
    </source>
</evidence>
<dbReference type="WBParaSite" id="ACRNAN_scaffold10198.g24671.t1">
    <property type="protein sequence ID" value="ACRNAN_scaffold10198.g24671.t1"/>
    <property type="gene ID" value="ACRNAN_scaffold10198.g24671"/>
</dbReference>
<evidence type="ECO:0000256" key="1">
    <source>
        <dbReference type="SAM" id="SignalP"/>
    </source>
</evidence>
<accession>A0A914CFJ0</accession>